<keyword evidence="2" id="KW-1185">Reference proteome</keyword>
<reference evidence="2" key="1">
    <citation type="submission" date="2016-10" db="EMBL/GenBank/DDBJ databases">
        <authorList>
            <person name="Varghese N."/>
            <person name="Submissions S."/>
        </authorList>
    </citation>
    <scope>NUCLEOTIDE SEQUENCE [LARGE SCALE GENOMIC DNA]</scope>
    <source>
        <strain evidence="2">Nm44</strain>
    </source>
</reference>
<dbReference type="AlphaFoldDB" id="A0A1I4JII6"/>
<dbReference type="EMBL" id="FOUB01000002">
    <property type="protein sequence ID" value="SFL66380.1"/>
    <property type="molecule type" value="Genomic_DNA"/>
</dbReference>
<organism evidence="1 2">
    <name type="scientific">Nitrosomonas communis</name>
    <dbReference type="NCBI Taxonomy" id="44574"/>
    <lineage>
        <taxon>Bacteria</taxon>
        <taxon>Pseudomonadati</taxon>
        <taxon>Pseudomonadota</taxon>
        <taxon>Betaproteobacteria</taxon>
        <taxon>Nitrosomonadales</taxon>
        <taxon>Nitrosomonadaceae</taxon>
        <taxon>Nitrosomonas</taxon>
    </lineage>
</organism>
<evidence type="ECO:0000313" key="1">
    <source>
        <dbReference type="EMBL" id="SFL66380.1"/>
    </source>
</evidence>
<name>A0A1I4JII6_9PROT</name>
<protein>
    <submittedName>
        <fullName evidence="1">Uncharacterized protein</fullName>
    </submittedName>
</protein>
<dbReference type="Proteomes" id="UP000183287">
    <property type="component" value="Unassembled WGS sequence"/>
</dbReference>
<accession>A0A1I4JII6</accession>
<proteinExistence type="predicted"/>
<sequence>MSDSASAKNETPLKRSFANRFVHNFSANLLTMSLDLKRIRDQFQVLHIKILLEPARSYNQFMLNINNYNLIPEPLDSL</sequence>
<evidence type="ECO:0000313" key="2">
    <source>
        <dbReference type="Proteomes" id="UP000183287"/>
    </source>
</evidence>
<gene>
    <name evidence="1" type="ORF">SAMN05421863_100272</name>
</gene>